<comment type="caution">
    <text evidence="2">The sequence shown here is derived from an EMBL/GenBank/DDBJ whole genome shotgun (WGS) entry which is preliminary data.</text>
</comment>
<dbReference type="InterPro" id="IPR051678">
    <property type="entry name" value="AGP_Transferase"/>
</dbReference>
<dbReference type="AlphaFoldDB" id="A0A7C8J4Y1"/>
<evidence type="ECO:0000313" key="2">
    <source>
        <dbReference type="EMBL" id="KAF2970799.1"/>
    </source>
</evidence>
<evidence type="ECO:0000259" key="1">
    <source>
        <dbReference type="Pfam" id="PF01636"/>
    </source>
</evidence>
<proteinExistence type="predicted"/>
<gene>
    <name evidence="2" type="ORF">GQX73_g2729</name>
</gene>
<dbReference type="EMBL" id="WUBL01000019">
    <property type="protein sequence ID" value="KAF2970799.1"/>
    <property type="molecule type" value="Genomic_DNA"/>
</dbReference>
<dbReference type="InterPro" id="IPR002575">
    <property type="entry name" value="Aminoglycoside_PTrfase"/>
</dbReference>
<feature type="domain" description="Aminoglycoside phosphotransferase" evidence="1">
    <location>
        <begin position="9"/>
        <end position="117"/>
    </location>
</feature>
<dbReference type="PANTHER" id="PTHR21310:SF58">
    <property type="entry name" value="AMINOGLYCOSIDE PHOSPHOTRANSFERASE DOMAIN-CONTAINING PROTEIN"/>
    <property type="match status" value="1"/>
</dbReference>
<evidence type="ECO:0000313" key="3">
    <source>
        <dbReference type="Proteomes" id="UP000481858"/>
    </source>
</evidence>
<dbReference type="PANTHER" id="PTHR21310">
    <property type="entry name" value="AMINOGLYCOSIDE PHOSPHOTRANSFERASE-RELATED-RELATED"/>
    <property type="match status" value="1"/>
</dbReference>
<protein>
    <recommendedName>
        <fullName evidence="1">Aminoglycoside phosphotransferase domain-containing protein</fullName>
    </recommendedName>
</protein>
<dbReference type="SUPFAM" id="SSF56112">
    <property type="entry name" value="Protein kinase-like (PK-like)"/>
    <property type="match status" value="1"/>
</dbReference>
<reference evidence="2 3" key="1">
    <citation type="submission" date="2019-12" db="EMBL/GenBank/DDBJ databases">
        <title>Draft genome sequence of the ascomycete Xylaria multiplex DSM 110363.</title>
        <authorList>
            <person name="Buettner E."/>
            <person name="Kellner H."/>
        </authorList>
    </citation>
    <scope>NUCLEOTIDE SEQUENCE [LARGE SCALE GENOMIC DNA]</scope>
    <source>
        <strain evidence="2 3">DSM 110363</strain>
    </source>
</reference>
<accession>A0A7C8J4Y1</accession>
<dbReference type="InParanoid" id="A0A7C8J4Y1"/>
<dbReference type="InterPro" id="IPR011009">
    <property type="entry name" value="Kinase-like_dom_sf"/>
</dbReference>
<dbReference type="Proteomes" id="UP000481858">
    <property type="component" value="Unassembled WGS sequence"/>
</dbReference>
<name>A0A7C8J4Y1_9PEZI</name>
<dbReference type="OrthoDB" id="3250044at2759"/>
<organism evidence="2 3">
    <name type="scientific">Xylaria multiplex</name>
    <dbReference type="NCBI Taxonomy" id="323545"/>
    <lineage>
        <taxon>Eukaryota</taxon>
        <taxon>Fungi</taxon>
        <taxon>Dikarya</taxon>
        <taxon>Ascomycota</taxon>
        <taxon>Pezizomycotina</taxon>
        <taxon>Sordariomycetes</taxon>
        <taxon>Xylariomycetidae</taxon>
        <taxon>Xylariales</taxon>
        <taxon>Xylariaceae</taxon>
        <taxon>Xylaria</taxon>
    </lineage>
</organism>
<sequence length="148" mass="16716">MVFQLNDVMIVKVNKTRMSAITEYNSLAYIQDHLPSFPAPKPYGLVRLGNFHLLFMSLIPGQDLEHVWPELNDAQKQNISPQIDELLSELRSLSLPSAPLGDVEGGGCKDIRRTMRVNSKPILDLEQFQDFVFAGSKINSAIYTELLR</sequence>
<dbReference type="Pfam" id="PF01636">
    <property type="entry name" value="APH"/>
    <property type="match status" value="1"/>
</dbReference>
<keyword evidence="3" id="KW-1185">Reference proteome</keyword>